<evidence type="ECO:0000313" key="2">
    <source>
        <dbReference type="Proteomes" id="UP000183413"/>
    </source>
</evidence>
<accession>A0A1I5NPD8</accession>
<dbReference type="CDD" id="cd00377">
    <property type="entry name" value="ICL_PEPM"/>
    <property type="match status" value="1"/>
</dbReference>
<sequence length="289" mass="30915">MGTAKRLRELLAEPHLLVAPGVYDGITASLVRSAGFDAAYMSGAAVSASAVGLPDIGLATMSEMAVQAAVIRRQLDVPLIADADTGFGDLKNTYRTVREYVRAGVAAIQLEDQAFPKKCGHLDDKRVIDPPEFIEKIAAAVEARGDGDLLVVARTDARATHGFAAAVQRAQAYVESGADVIFIEAPRSLDEIRAIPREIDVPVLFNLVGRGKSPAVTFRDLESFGYALAIVPGACLSPVVSSLTTALRSLRRGDPEPASRVSPRELFDNLGLPFWEALHENHDRGTRSA</sequence>
<reference evidence="1 2" key="1">
    <citation type="submission" date="2016-10" db="EMBL/GenBank/DDBJ databases">
        <authorList>
            <person name="de Groot N.N."/>
        </authorList>
    </citation>
    <scope>NUCLEOTIDE SEQUENCE [LARGE SCALE GENOMIC DNA]</scope>
    <source>
        <strain evidence="1 2">DSM 43067</strain>
    </source>
</reference>
<dbReference type="RefSeq" id="WP_075023103.1">
    <property type="nucleotide sequence ID" value="NZ_FOVH01000012.1"/>
</dbReference>
<dbReference type="GO" id="GO:0016833">
    <property type="term" value="F:oxo-acid-lyase activity"/>
    <property type="evidence" value="ECO:0007669"/>
    <property type="project" value="UniProtKB-ARBA"/>
</dbReference>
<dbReference type="InterPro" id="IPR039556">
    <property type="entry name" value="ICL/PEPM"/>
</dbReference>
<dbReference type="InterPro" id="IPR015813">
    <property type="entry name" value="Pyrv/PenolPyrv_kinase-like_dom"/>
</dbReference>
<dbReference type="EMBL" id="FOVH01000012">
    <property type="protein sequence ID" value="SFP23547.1"/>
    <property type="molecule type" value="Genomic_DNA"/>
</dbReference>
<dbReference type="Proteomes" id="UP000183413">
    <property type="component" value="Unassembled WGS sequence"/>
</dbReference>
<dbReference type="Gene3D" id="3.20.20.60">
    <property type="entry name" value="Phosphoenolpyruvate-binding domains"/>
    <property type="match status" value="1"/>
</dbReference>
<organism evidence="1 2">
    <name type="scientific">Actinomadura madurae</name>
    <dbReference type="NCBI Taxonomy" id="1993"/>
    <lineage>
        <taxon>Bacteria</taxon>
        <taxon>Bacillati</taxon>
        <taxon>Actinomycetota</taxon>
        <taxon>Actinomycetes</taxon>
        <taxon>Streptosporangiales</taxon>
        <taxon>Thermomonosporaceae</taxon>
        <taxon>Actinomadura</taxon>
    </lineage>
</organism>
<dbReference type="Pfam" id="PF13714">
    <property type="entry name" value="PEP_mutase"/>
    <property type="match status" value="1"/>
</dbReference>
<dbReference type="eggNOG" id="COG2513">
    <property type="taxonomic scope" value="Bacteria"/>
</dbReference>
<dbReference type="PANTHER" id="PTHR42905:SF5">
    <property type="entry name" value="CARBOXYVINYL-CARBOXYPHOSPHONATE PHOSPHORYLMUTASE, CHLOROPLASTIC"/>
    <property type="match status" value="1"/>
</dbReference>
<dbReference type="AlphaFoldDB" id="A0A1I5NPD8"/>
<proteinExistence type="predicted"/>
<dbReference type="InParanoid" id="A0A1I5NPD8"/>
<dbReference type="PANTHER" id="PTHR42905">
    <property type="entry name" value="PHOSPHOENOLPYRUVATE CARBOXYLASE"/>
    <property type="match status" value="1"/>
</dbReference>
<keyword evidence="1" id="KW-0456">Lyase</keyword>
<gene>
    <name evidence="1" type="ORF">SAMN04489713_112237</name>
</gene>
<dbReference type="STRING" id="1993.SAMN04489713_112237"/>
<name>A0A1I5NPD8_9ACTN</name>
<keyword evidence="2" id="KW-1185">Reference proteome</keyword>
<protein>
    <submittedName>
        <fullName evidence="1">2-Methylisocitrate lyase, PEP mutase family</fullName>
    </submittedName>
</protein>
<dbReference type="InterPro" id="IPR018523">
    <property type="entry name" value="Isocitrate_lyase_ph_CS"/>
</dbReference>
<dbReference type="PROSITE" id="PS00161">
    <property type="entry name" value="ISOCITRATE_LYASE"/>
    <property type="match status" value="1"/>
</dbReference>
<dbReference type="SUPFAM" id="SSF51621">
    <property type="entry name" value="Phosphoenolpyruvate/pyruvate domain"/>
    <property type="match status" value="1"/>
</dbReference>
<dbReference type="InterPro" id="IPR040442">
    <property type="entry name" value="Pyrv_kinase-like_dom_sf"/>
</dbReference>
<evidence type="ECO:0000313" key="1">
    <source>
        <dbReference type="EMBL" id="SFP23547.1"/>
    </source>
</evidence>